<proteinExistence type="predicted"/>
<gene>
    <name evidence="1" type="ORF">Pint_31319</name>
</gene>
<dbReference type="EMBL" id="CM047746">
    <property type="protein sequence ID" value="KAJ0019984.1"/>
    <property type="molecule type" value="Genomic_DNA"/>
</dbReference>
<reference evidence="2" key="1">
    <citation type="journal article" date="2023" name="G3 (Bethesda)">
        <title>Genome assembly and association tests identify interacting loci associated with vigor, precocity, and sex in interspecific pistachio rootstocks.</title>
        <authorList>
            <person name="Palmer W."/>
            <person name="Jacygrad E."/>
            <person name="Sagayaradj S."/>
            <person name="Cavanaugh K."/>
            <person name="Han R."/>
            <person name="Bertier L."/>
            <person name="Beede B."/>
            <person name="Kafkas S."/>
            <person name="Golino D."/>
            <person name="Preece J."/>
            <person name="Michelmore R."/>
        </authorList>
    </citation>
    <scope>NUCLEOTIDE SEQUENCE [LARGE SCALE GENOMIC DNA]</scope>
</reference>
<evidence type="ECO:0000313" key="2">
    <source>
        <dbReference type="Proteomes" id="UP001163603"/>
    </source>
</evidence>
<accession>A0ACC0XP07</accession>
<name>A0ACC0XP07_9ROSI</name>
<organism evidence="1 2">
    <name type="scientific">Pistacia integerrima</name>
    <dbReference type="NCBI Taxonomy" id="434235"/>
    <lineage>
        <taxon>Eukaryota</taxon>
        <taxon>Viridiplantae</taxon>
        <taxon>Streptophyta</taxon>
        <taxon>Embryophyta</taxon>
        <taxon>Tracheophyta</taxon>
        <taxon>Spermatophyta</taxon>
        <taxon>Magnoliopsida</taxon>
        <taxon>eudicotyledons</taxon>
        <taxon>Gunneridae</taxon>
        <taxon>Pentapetalae</taxon>
        <taxon>rosids</taxon>
        <taxon>malvids</taxon>
        <taxon>Sapindales</taxon>
        <taxon>Anacardiaceae</taxon>
        <taxon>Pistacia</taxon>
    </lineage>
</organism>
<sequence length="43" mass="4858">MLVYLKFLGNKQKSFLSIAAVDSLSRLLDLKESMKKKSQDLLG</sequence>
<evidence type="ECO:0000313" key="1">
    <source>
        <dbReference type="EMBL" id="KAJ0019984.1"/>
    </source>
</evidence>
<comment type="caution">
    <text evidence="1">The sequence shown here is derived from an EMBL/GenBank/DDBJ whole genome shotgun (WGS) entry which is preliminary data.</text>
</comment>
<dbReference type="Proteomes" id="UP001163603">
    <property type="component" value="Chromosome 11"/>
</dbReference>
<protein>
    <submittedName>
        <fullName evidence="1">Uncharacterized protein</fullName>
    </submittedName>
</protein>
<keyword evidence="2" id="KW-1185">Reference proteome</keyword>